<dbReference type="AlphaFoldDB" id="A0A0L6JUS2"/>
<dbReference type="OrthoDB" id="9797568at2"/>
<evidence type="ECO:0000313" key="2">
    <source>
        <dbReference type="EMBL" id="KNY29606.1"/>
    </source>
</evidence>
<dbReference type="PATRIC" id="fig|398512.5.peg.5117"/>
<comment type="caution">
    <text evidence="2">The sequence shown here is derived from an EMBL/GenBank/DDBJ whole genome shotgun (WGS) entry which is preliminary data.</text>
</comment>
<dbReference type="InterPro" id="IPR018445">
    <property type="entry name" value="Put_Phosphate_transp_reg"/>
</dbReference>
<sequence length="207" mass="23956">MFKTSKKEEIFFNMFSETAETTLKAARALDELVKNYVNVDKKINAIEEIEHECDNHIHKIMQQINKSFITPIDREDICEIAKEMDNITDAIESTAHRFKMFNVKSIKEDAIKMVKLIVDCTLELKGVMAELKNMKTSKTLQDMIIEVNRIEDEGDTIFRNAITKLFVVETDPVEITKWKEIYEYLENTLDACEDVANIVEGVVMKHA</sequence>
<dbReference type="PANTHER" id="PTHR37298">
    <property type="entry name" value="UPF0111 PROTEIN YKAA"/>
    <property type="match status" value="1"/>
</dbReference>
<dbReference type="SUPFAM" id="SSF109755">
    <property type="entry name" value="PhoU-like"/>
    <property type="match status" value="1"/>
</dbReference>
<dbReference type="Proteomes" id="UP000036923">
    <property type="component" value="Unassembled WGS sequence"/>
</dbReference>
<protein>
    <submittedName>
        <fullName evidence="2">Putative phosphate transport regulator</fullName>
    </submittedName>
</protein>
<accession>A0A0L6JUS2</accession>
<dbReference type="STRING" id="398512.Bccel_4880"/>
<organism evidence="2 3">
    <name type="scientific">Pseudobacteroides cellulosolvens ATCC 35603 = DSM 2933</name>
    <dbReference type="NCBI Taxonomy" id="398512"/>
    <lineage>
        <taxon>Bacteria</taxon>
        <taxon>Bacillati</taxon>
        <taxon>Bacillota</taxon>
        <taxon>Clostridia</taxon>
        <taxon>Eubacteriales</taxon>
        <taxon>Oscillospiraceae</taxon>
        <taxon>Pseudobacteroides</taxon>
    </lineage>
</organism>
<keyword evidence="3" id="KW-1185">Reference proteome</keyword>
<dbReference type="InterPro" id="IPR038078">
    <property type="entry name" value="PhoU-like_sf"/>
</dbReference>
<evidence type="ECO:0000256" key="1">
    <source>
        <dbReference type="ARBA" id="ARBA00008591"/>
    </source>
</evidence>
<dbReference type="Gene3D" id="1.20.58.220">
    <property type="entry name" value="Phosphate transport system protein phou homolog 2, domain 2"/>
    <property type="match status" value="1"/>
</dbReference>
<dbReference type="RefSeq" id="WP_036935268.1">
    <property type="nucleotide sequence ID" value="NZ_JQKC01000001.1"/>
</dbReference>
<dbReference type="eggNOG" id="COG1392">
    <property type="taxonomic scope" value="Bacteria"/>
</dbReference>
<name>A0A0L6JUS2_9FIRM</name>
<comment type="similarity">
    <text evidence="1">Belongs to the UPF0111 family.</text>
</comment>
<gene>
    <name evidence="2" type="ORF">Bccel_4880</name>
</gene>
<dbReference type="PANTHER" id="PTHR37298:SF1">
    <property type="entry name" value="UPF0111 PROTEIN YKAA"/>
    <property type="match status" value="1"/>
</dbReference>
<dbReference type="Pfam" id="PF01865">
    <property type="entry name" value="PhoU_div"/>
    <property type="match status" value="1"/>
</dbReference>
<dbReference type="EMBL" id="LGTC01000001">
    <property type="protein sequence ID" value="KNY29606.1"/>
    <property type="molecule type" value="Genomic_DNA"/>
</dbReference>
<dbReference type="InterPro" id="IPR052912">
    <property type="entry name" value="UPF0111_domain"/>
</dbReference>
<evidence type="ECO:0000313" key="3">
    <source>
        <dbReference type="Proteomes" id="UP000036923"/>
    </source>
</evidence>
<proteinExistence type="inferred from homology"/>
<reference evidence="3" key="1">
    <citation type="submission" date="2015-07" db="EMBL/GenBank/DDBJ databases">
        <title>Near-Complete Genome Sequence of the Cellulolytic Bacterium Bacteroides (Pseudobacteroides) cellulosolvens ATCC 35603.</title>
        <authorList>
            <person name="Dassa B."/>
            <person name="Utturkar S.M."/>
            <person name="Klingeman D.M."/>
            <person name="Hurt R.A."/>
            <person name="Keller M."/>
            <person name="Xu J."/>
            <person name="Reddy Y.H.K."/>
            <person name="Borovok I."/>
            <person name="Grinberg I.R."/>
            <person name="Lamed R."/>
            <person name="Zhivin O."/>
            <person name="Bayer E.A."/>
            <person name="Brown S.D."/>
        </authorList>
    </citation>
    <scope>NUCLEOTIDE SEQUENCE [LARGE SCALE GENOMIC DNA]</scope>
    <source>
        <strain evidence="3">DSM 2933</strain>
    </source>
</reference>